<name>A0A3G4ZVT8_9VIRU</name>
<proteinExistence type="predicted"/>
<dbReference type="EMBL" id="MK072132">
    <property type="protein sequence ID" value="AYV79007.1"/>
    <property type="molecule type" value="Genomic_DNA"/>
</dbReference>
<accession>A0A3G4ZVT8</accession>
<evidence type="ECO:0000313" key="1">
    <source>
        <dbReference type="EMBL" id="AYV79007.1"/>
    </source>
</evidence>
<reference evidence="1" key="1">
    <citation type="submission" date="2018-10" db="EMBL/GenBank/DDBJ databases">
        <title>Hidden diversity of soil giant viruses.</title>
        <authorList>
            <person name="Schulz F."/>
            <person name="Alteio L."/>
            <person name="Goudeau D."/>
            <person name="Ryan E.M."/>
            <person name="Malmstrom R.R."/>
            <person name="Blanchard J."/>
            <person name="Woyke T."/>
        </authorList>
    </citation>
    <scope>NUCLEOTIDE SEQUENCE</scope>
    <source>
        <strain evidence="1">FNV1</strain>
    </source>
</reference>
<gene>
    <name evidence="1" type="ORF">Faunusvirus1_27</name>
</gene>
<sequence>MLNIWYNICAPTIFIRFNPDEYTTNNIKNDPSHKDRMKELSSYLKYYMKAKVIDELQLLSVVYLYYDNYDKKKTAIQTLVSMDEN</sequence>
<organism evidence="1">
    <name type="scientific">Faunusvirus sp</name>
    <dbReference type="NCBI Taxonomy" id="2487766"/>
    <lineage>
        <taxon>Viruses</taxon>
        <taxon>Varidnaviria</taxon>
        <taxon>Bamfordvirae</taxon>
        <taxon>Nucleocytoviricota</taxon>
        <taxon>Megaviricetes</taxon>
        <taxon>Imitervirales</taxon>
        <taxon>Mimiviridae</taxon>
    </lineage>
</organism>
<protein>
    <submittedName>
        <fullName evidence="1">Uncharacterized protein</fullName>
    </submittedName>
</protein>